<accession>A0A0F9BE60</accession>
<feature type="non-terminal residue" evidence="1">
    <location>
        <position position="1"/>
    </location>
</feature>
<comment type="caution">
    <text evidence="1">The sequence shown here is derived from an EMBL/GenBank/DDBJ whole genome shotgun (WGS) entry which is preliminary data.</text>
</comment>
<reference evidence="1" key="1">
    <citation type="journal article" date="2015" name="Nature">
        <title>Complex archaea that bridge the gap between prokaryotes and eukaryotes.</title>
        <authorList>
            <person name="Spang A."/>
            <person name="Saw J.H."/>
            <person name="Jorgensen S.L."/>
            <person name="Zaremba-Niedzwiedzka K."/>
            <person name="Martijn J."/>
            <person name="Lind A.E."/>
            <person name="van Eijk R."/>
            <person name="Schleper C."/>
            <person name="Guy L."/>
            <person name="Ettema T.J."/>
        </authorList>
    </citation>
    <scope>NUCLEOTIDE SEQUENCE</scope>
</reference>
<gene>
    <name evidence="1" type="ORF">LCGC14_2538750</name>
</gene>
<dbReference type="EMBL" id="LAZR01041377">
    <property type="protein sequence ID" value="KKL12137.1"/>
    <property type="molecule type" value="Genomic_DNA"/>
</dbReference>
<proteinExistence type="predicted"/>
<evidence type="ECO:0000313" key="1">
    <source>
        <dbReference type="EMBL" id="KKL12137.1"/>
    </source>
</evidence>
<name>A0A0F9BE60_9ZZZZ</name>
<organism evidence="1">
    <name type="scientific">marine sediment metagenome</name>
    <dbReference type="NCBI Taxonomy" id="412755"/>
    <lineage>
        <taxon>unclassified sequences</taxon>
        <taxon>metagenomes</taxon>
        <taxon>ecological metagenomes</taxon>
    </lineage>
</organism>
<sequence>SAAEHLAAIKTVDGSGSGLDADLLDSVQLVSIAPSIFDMSARVETATVAIGTGLTVHHSFTFVKPSGWTTYNILAIGNAVYANGSSGAVLTANLDIGGINSPTVVGTLGSSIQETTLVCALLIGASTDLTIKMETIRAGGTQADAKSTSYQMFIMRLT</sequence>
<protein>
    <submittedName>
        <fullName evidence="1">Uncharacterized protein</fullName>
    </submittedName>
</protein>
<dbReference type="AlphaFoldDB" id="A0A0F9BE60"/>